<evidence type="ECO:0000256" key="1">
    <source>
        <dbReference type="ARBA" id="ARBA00004162"/>
    </source>
</evidence>
<keyword evidence="3 9" id="KW-1003">Cell membrane</keyword>
<keyword evidence="8 9" id="KW-0472">Membrane</keyword>
<evidence type="ECO:0000256" key="9">
    <source>
        <dbReference type="HAMAP-Rule" id="MF_00236"/>
    </source>
</evidence>
<keyword evidence="12" id="KW-1185">Reference proteome</keyword>
<name>A0ABT7CBG7_9MICO</name>
<proteinExistence type="inferred from homology"/>
<comment type="subunit">
    <text evidence="9">The Tat system comprises two distinct complexes: a TatABC complex, containing multiple copies of TatA, TatB and TatC subunits, and a separate TatA complex, containing only TatA subunits. Substrates initially bind to the TatABC complex, which probably triggers association of the separate TatA complex to form the active translocon.</text>
</comment>
<dbReference type="EMBL" id="PXVD01000020">
    <property type="protein sequence ID" value="MDJ1372102.1"/>
    <property type="molecule type" value="Genomic_DNA"/>
</dbReference>
<feature type="region of interest" description="Disordered" evidence="10">
    <location>
        <begin position="51"/>
        <end position="84"/>
    </location>
</feature>
<keyword evidence="4 9" id="KW-0812">Transmembrane</keyword>
<dbReference type="InterPro" id="IPR003369">
    <property type="entry name" value="TatA/B/E"/>
</dbReference>
<evidence type="ECO:0000313" key="12">
    <source>
        <dbReference type="Proteomes" id="UP001170379"/>
    </source>
</evidence>
<accession>A0ABT7CBG7</accession>
<evidence type="ECO:0000313" key="11">
    <source>
        <dbReference type="EMBL" id="MDJ1372102.1"/>
    </source>
</evidence>
<dbReference type="PANTHER" id="PTHR42982">
    <property type="entry name" value="SEC-INDEPENDENT PROTEIN TRANSLOCASE PROTEIN TATA"/>
    <property type="match status" value="1"/>
</dbReference>
<reference evidence="11" key="2">
    <citation type="journal article" date="2022" name="Sci. Rep.">
        <title>In silico prediction of the enzymes involved in the degradation of the herbicide molinate by Gulosibacter molinativorax ON4T.</title>
        <authorList>
            <person name="Lopes A.R."/>
            <person name="Bunin E."/>
            <person name="Viana A.T."/>
            <person name="Froufe H."/>
            <person name="Munoz-Merida A."/>
            <person name="Pinho D."/>
            <person name="Figueiredo J."/>
            <person name="Barroso C."/>
            <person name="Vaz-Moreira I."/>
            <person name="Bellanger X."/>
            <person name="Egas C."/>
            <person name="Nunes O.C."/>
        </authorList>
    </citation>
    <scope>NUCLEOTIDE SEQUENCE</scope>
    <source>
        <strain evidence="11">ON4</strain>
    </source>
</reference>
<dbReference type="InterPro" id="IPR006312">
    <property type="entry name" value="TatA/E"/>
</dbReference>
<dbReference type="PANTHER" id="PTHR42982:SF1">
    <property type="entry name" value="SEC-INDEPENDENT PROTEIN TRANSLOCASE PROTEIN TATA"/>
    <property type="match status" value="1"/>
</dbReference>
<evidence type="ECO:0000256" key="8">
    <source>
        <dbReference type="ARBA" id="ARBA00023136"/>
    </source>
</evidence>
<comment type="function">
    <text evidence="9">Part of the twin-arginine translocation (Tat) system that transports large folded proteins containing a characteristic twin-arginine motif in their signal peptide across membranes. TatA could form the protein-conducting channel of the Tat system.</text>
</comment>
<evidence type="ECO:0000256" key="2">
    <source>
        <dbReference type="ARBA" id="ARBA00022448"/>
    </source>
</evidence>
<evidence type="ECO:0000256" key="5">
    <source>
        <dbReference type="ARBA" id="ARBA00022927"/>
    </source>
</evidence>
<sequence length="106" mass="10962">MLQGFTGWHALIVLAVILLVFGASRLPKLAKSLGESMRILKEETMLDGVAEPASDGVAEGAVAEPSGTTWRAPAGRSINGSSGTAVSNDLARLAEISRAQDVSGKK</sequence>
<keyword evidence="6 9" id="KW-1133">Transmembrane helix</keyword>
<comment type="similarity">
    <text evidence="9">Belongs to the TatA/E family.</text>
</comment>
<feature type="transmembrane region" description="Helical" evidence="9">
    <location>
        <begin position="6"/>
        <end position="23"/>
    </location>
</feature>
<evidence type="ECO:0000256" key="3">
    <source>
        <dbReference type="ARBA" id="ARBA00022475"/>
    </source>
</evidence>
<evidence type="ECO:0000256" key="6">
    <source>
        <dbReference type="ARBA" id="ARBA00022989"/>
    </source>
</evidence>
<keyword evidence="7 9" id="KW-0811">Translocation</keyword>
<dbReference type="RefSeq" id="WP_084147570.1">
    <property type="nucleotide sequence ID" value="NZ_CP028426.1"/>
</dbReference>
<evidence type="ECO:0000256" key="4">
    <source>
        <dbReference type="ARBA" id="ARBA00022692"/>
    </source>
</evidence>
<comment type="subcellular location">
    <subcellularLocation>
        <location evidence="1 9">Cell membrane</location>
        <topology evidence="1 9">Single-pass membrane protein</topology>
    </subcellularLocation>
</comment>
<protein>
    <recommendedName>
        <fullName evidence="9">Sec-independent protein translocase protein TatA</fullName>
    </recommendedName>
</protein>
<keyword evidence="2 9" id="KW-0813">Transport</keyword>
<dbReference type="Pfam" id="PF02416">
    <property type="entry name" value="TatA_B_E"/>
    <property type="match status" value="1"/>
</dbReference>
<evidence type="ECO:0000256" key="7">
    <source>
        <dbReference type="ARBA" id="ARBA00023010"/>
    </source>
</evidence>
<dbReference type="Proteomes" id="UP001170379">
    <property type="component" value="Unassembled WGS sequence"/>
</dbReference>
<comment type="caution">
    <text evidence="11">The sequence shown here is derived from an EMBL/GenBank/DDBJ whole genome shotgun (WGS) entry which is preliminary data.</text>
</comment>
<organism evidence="11 12">
    <name type="scientific">Gulosibacter molinativorax</name>
    <dbReference type="NCBI Taxonomy" id="256821"/>
    <lineage>
        <taxon>Bacteria</taxon>
        <taxon>Bacillati</taxon>
        <taxon>Actinomycetota</taxon>
        <taxon>Actinomycetes</taxon>
        <taxon>Micrococcales</taxon>
        <taxon>Microbacteriaceae</taxon>
        <taxon>Gulosibacter</taxon>
    </lineage>
</organism>
<reference evidence="11" key="1">
    <citation type="submission" date="2018-03" db="EMBL/GenBank/DDBJ databases">
        <authorList>
            <person name="Nunes O.C."/>
            <person name="Lopes A.R."/>
            <person name="Froufe H."/>
            <person name="Munoz-Merida A."/>
            <person name="Barroso C."/>
            <person name="Egas C."/>
        </authorList>
    </citation>
    <scope>NUCLEOTIDE SEQUENCE</scope>
    <source>
        <strain evidence="11">ON4</strain>
    </source>
</reference>
<gene>
    <name evidence="9" type="primary">tatA</name>
    <name evidence="11" type="ORF">C7K25_12100</name>
</gene>
<dbReference type="Gene3D" id="1.20.5.3310">
    <property type="match status" value="1"/>
</dbReference>
<evidence type="ECO:0000256" key="10">
    <source>
        <dbReference type="SAM" id="MobiDB-lite"/>
    </source>
</evidence>
<dbReference type="HAMAP" id="MF_00236">
    <property type="entry name" value="TatA_E"/>
    <property type="match status" value="1"/>
</dbReference>
<keyword evidence="5 9" id="KW-0653">Protein transport</keyword>